<feature type="signal peptide" evidence="1">
    <location>
        <begin position="1"/>
        <end position="22"/>
    </location>
</feature>
<dbReference type="RefSeq" id="WP_066314197.1">
    <property type="nucleotide sequence ID" value="NZ_LQRT01000013.1"/>
</dbReference>
<evidence type="ECO:0008006" key="4">
    <source>
        <dbReference type="Google" id="ProtNLM"/>
    </source>
</evidence>
<evidence type="ECO:0000313" key="3">
    <source>
        <dbReference type="Proteomes" id="UP000076715"/>
    </source>
</evidence>
<comment type="caution">
    <text evidence="2">The sequence shown here is derived from an EMBL/GenBank/DDBJ whole genome shotgun (WGS) entry which is preliminary data.</text>
</comment>
<evidence type="ECO:0000256" key="1">
    <source>
        <dbReference type="SAM" id="SignalP"/>
    </source>
</evidence>
<sequence length="169" mass="18806">MNKNKITQIIAILLLSTTMLCAQNTDEGQVLNTDQETFITLSQINNQASRDIVSTTQTVNSVFIQQIGTNNVVLSNIIAASSDIKIFQKGDQNIVELEESGREIEKLISQTGNNNAVVDFSFNPNISTRLELIQEGDNLTFERFGTNELSKNLKFKMTGDSRSIIVRSF</sequence>
<dbReference type="AlphaFoldDB" id="A0A163AIB8"/>
<name>A0A163AIB8_9FLAO</name>
<gene>
    <name evidence="2" type="ORF">AWE51_06345</name>
</gene>
<protein>
    <recommendedName>
        <fullName evidence="4">Auto-transporter adhesin head GIN domain-containing protein</fullName>
    </recommendedName>
</protein>
<organism evidence="2 3">
    <name type="scientific">Aquimarina aggregata</name>
    <dbReference type="NCBI Taxonomy" id="1642818"/>
    <lineage>
        <taxon>Bacteria</taxon>
        <taxon>Pseudomonadati</taxon>
        <taxon>Bacteroidota</taxon>
        <taxon>Flavobacteriia</taxon>
        <taxon>Flavobacteriales</taxon>
        <taxon>Flavobacteriaceae</taxon>
        <taxon>Aquimarina</taxon>
    </lineage>
</organism>
<dbReference type="EMBL" id="LQRT01000013">
    <property type="protein sequence ID" value="KZS40565.1"/>
    <property type="molecule type" value="Genomic_DNA"/>
</dbReference>
<reference evidence="2 3" key="1">
    <citation type="submission" date="2016-01" db="EMBL/GenBank/DDBJ databases">
        <title>The draft genome sequence of Aquimarina sp. RZW4-3-2.</title>
        <authorList>
            <person name="Wang Y."/>
        </authorList>
    </citation>
    <scope>NUCLEOTIDE SEQUENCE [LARGE SCALE GENOMIC DNA]</scope>
    <source>
        <strain evidence="2 3">RZW4-3-2</strain>
    </source>
</reference>
<feature type="chain" id="PRO_5007841510" description="Auto-transporter adhesin head GIN domain-containing protein" evidence="1">
    <location>
        <begin position="23"/>
        <end position="169"/>
    </location>
</feature>
<keyword evidence="1" id="KW-0732">Signal</keyword>
<accession>A0A163AIB8</accession>
<dbReference type="STRING" id="1642818.AWE51_06345"/>
<dbReference type="OrthoDB" id="1441793at2"/>
<evidence type="ECO:0000313" key="2">
    <source>
        <dbReference type="EMBL" id="KZS40565.1"/>
    </source>
</evidence>
<dbReference type="Proteomes" id="UP000076715">
    <property type="component" value="Unassembled WGS sequence"/>
</dbReference>
<proteinExistence type="predicted"/>
<keyword evidence="3" id="KW-1185">Reference proteome</keyword>